<proteinExistence type="predicted"/>
<dbReference type="AlphaFoldDB" id="A0A1Y0IV57"/>
<evidence type="ECO:0000256" key="1">
    <source>
        <dbReference type="SAM" id="SignalP"/>
    </source>
</evidence>
<dbReference type="Proteomes" id="UP000195437">
    <property type="component" value="Chromosome"/>
</dbReference>
<protein>
    <submittedName>
        <fullName evidence="2">Uncharacterized protein</fullName>
    </submittedName>
</protein>
<organism evidence="2 3">
    <name type="scientific">Tumebacillus avium</name>
    <dbReference type="NCBI Taxonomy" id="1903704"/>
    <lineage>
        <taxon>Bacteria</taxon>
        <taxon>Bacillati</taxon>
        <taxon>Bacillota</taxon>
        <taxon>Bacilli</taxon>
        <taxon>Bacillales</taxon>
        <taxon>Alicyclobacillaceae</taxon>
        <taxon>Tumebacillus</taxon>
    </lineage>
</organism>
<evidence type="ECO:0000313" key="2">
    <source>
        <dbReference type="EMBL" id="ARU63676.1"/>
    </source>
</evidence>
<feature type="chain" id="PRO_5013095709" evidence="1">
    <location>
        <begin position="25"/>
        <end position="271"/>
    </location>
</feature>
<gene>
    <name evidence="2" type="ORF">CBW65_23630</name>
</gene>
<dbReference type="KEGG" id="tum:CBW65_23630"/>
<sequence length="271" mass="29127">MNFKNLAVCSVALGSLLLPVAAYADSPKSAHLQGKVYRQLVAHGNNVSSDTLATYAVLADQDNNFKYFVHSDGTVDVIRIYPALSGMVYVNGQQVQVNNDGSYSVDVQPGKALVEFNAQGKLHKSKVLDVTSKSNLTVDLIETVQMSDVLAPMEEPISIPQSVIGNEAVDGGGGSYPGQTYSGQPVYTGNHVHCNRFNGIASDHRYWSWKTDWSKAIADFVGSDCDAALIAYGCPLPPTADNLCDGLNAQGNGVHDCSDAKGWPNTAWWRN</sequence>
<evidence type="ECO:0000313" key="3">
    <source>
        <dbReference type="Proteomes" id="UP000195437"/>
    </source>
</evidence>
<reference evidence="3" key="1">
    <citation type="submission" date="2017-05" db="EMBL/GenBank/DDBJ databases">
        <authorList>
            <person name="Sung H."/>
        </authorList>
    </citation>
    <scope>NUCLEOTIDE SEQUENCE [LARGE SCALE GENOMIC DNA]</scope>
    <source>
        <strain evidence="3">AR23208</strain>
    </source>
</reference>
<dbReference type="EMBL" id="CP021434">
    <property type="protein sequence ID" value="ARU63676.1"/>
    <property type="molecule type" value="Genomic_DNA"/>
</dbReference>
<dbReference type="RefSeq" id="WP_087459011.1">
    <property type="nucleotide sequence ID" value="NZ_CP021434.1"/>
</dbReference>
<keyword evidence="3" id="KW-1185">Reference proteome</keyword>
<accession>A0A1Y0IV57</accession>
<dbReference type="OrthoDB" id="2413656at2"/>
<feature type="signal peptide" evidence="1">
    <location>
        <begin position="1"/>
        <end position="24"/>
    </location>
</feature>
<keyword evidence="1" id="KW-0732">Signal</keyword>
<name>A0A1Y0IV57_9BACL</name>